<organism evidence="3 4">
    <name type="scientific">Salinisphaera japonica YTM-1</name>
    <dbReference type="NCBI Taxonomy" id="1209778"/>
    <lineage>
        <taxon>Bacteria</taxon>
        <taxon>Pseudomonadati</taxon>
        <taxon>Pseudomonadota</taxon>
        <taxon>Gammaproteobacteria</taxon>
        <taxon>Salinisphaerales</taxon>
        <taxon>Salinisphaeraceae</taxon>
        <taxon>Salinisphaera</taxon>
    </lineage>
</organism>
<feature type="transmembrane region" description="Helical" evidence="1">
    <location>
        <begin position="7"/>
        <end position="26"/>
    </location>
</feature>
<evidence type="ECO:0000259" key="2">
    <source>
        <dbReference type="Pfam" id="PF00892"/>
    </source>
</evidence>
<dbReference type="Proteomes" id="UP000285310">
    <property type="component" value="Unassembled WGS sequence"/>
</dbReference>
<feature type="transmembrane region" description="Helical" evidence="1">
    <location>
        <begin position="94"/>
        <end position="116"/>
    </location>
</feature>
<evidence type="ECO:0000313" key="4">
    <source>
        <dbReference type="Proteomes" id="UP000285310"/>
    </source>
</evidence>
<dbReference type="GO" id="GO:0016020">
    <property type="term" value="C:membrane"/>
    <property type="evidence" value="ECO:0007669"/>
    <property type="project" value="InterPro"/>
</dbReference>
<dbReference type="Pfam" id="PF00892">
    <property type="entry name" value="EamA"/>
    <property type="match status" value="2"/>
</dbReference>
<dbReference type="InParanoid" id="A0A423PGS0"/>
<evidence type="ECO:0000313" key="3">
    <source>
        <dbReference type="EMBL" id="ROO24787.1"/>
    </source>
</evidence>
<proteinExistence type="predicted"/>
<dbReference type="OrthoDB" id="5295396at2"/>
<feature type="transmembrane region" description="Helical" evidence="1">
    <location>
        <begin position="123"/>
        <end position="142"/>
    </location>
</feature>
<dbReference type="AlphaFoldDB" id="A0A423PGS0"/>
<feature type="transmembrane region" description="Helical" evidence="1">
    <location>
        <begin position="183"/>
        <end position="203"/>
    </location>
</feature>
<keyword evidence="4" id="KW-1185">Reference proteome</keyword>
<feature type="transmembrane region" description="Helical" evidence="1">
    <location>
        <begin position="248"/>
        <end position="266"/>
    </location>
</feature>
<accession>A0A423PGS0</accession>
<dbReference type="SUPFAM" id="SSF103481">
    <property type="entry name" value="Multidrug resistance efflux transporter EmrE"/>
    <property type="match status" value="2"/>
</dbReference>
<evidence type="ECO:0000256" key="1">
    <source>
        <dbReference type="SAM" id="Phobius"/>
    </source>
</evidence>
<feature type="domain" description="EamA" evidence="2">
    <location>
        <begin position="11"/>
        <end position="139"/>
    </location>
</feature>
<protein>
    <recommendedName>
        <fullName evidence="2">EamA domain-containing protein</fullName>
    </recommendedName>
</protein>
<feature type="transmembrane region" description="Helical" evidence="1">
    <location>
        <begin position="70"/>
        <end position="88"/>
    </location>
</feature>
<dbReference type="RefSeq" id="WP_123659229.1">
    <property type="nucleotide sequence ID" value="NZ_AYKG01000057.1"/>
</dbReference>
<comment type="caution">
    <text evidence="3">The sequence shown here is derived from an EMBL/GenBank/DDBJ whole genome shotgun (WGS) entry which is preliminary data.</text>
</comment>
<dbReference type="InterPro" id="IPR037185">
    <property type="entry name" value="EmrE-like"/>
</dbReference>
<keyword evidence="1" id="KW-1133">Transmembrane helix</keyword>
<keyword evidence="1" id="KW-0812">Transmembrane</keyword>
<sequence>MDTARKTLLASVLVATAGSLWGLYWVPVRALSGAGWPGALGSVIIALIAGALLVPVIAARRFAWRAADRVGLLATAVGGSAFMLYSVGIVEARVAIVILLFYLTPVWTTLITRFVFGQAVHPIRYGVILLGLFGLFLTLGRGGFVPLPERAGEWYALLAGLFWSLGSIGISARSDLPAIESTFVFVIGALATALVLFGLDPTWPTADVWPPAATSVVWAVAAGAVWWIASMIALVWATSYLEPARVGILLMSEVLVGVISAALFAGETMAGLQWLGGGLLISAAVLDVVSDRWVEAPAASV</sequence>
<feature type="transmembrane region" description="Helical" evidence="1">
    <location>
        <begin position="38"/>
        <end position="58"/>
    </location>
</feature>
<feature type="transmembrane region" description="Helical" evidence="1">
    <location>
        <begin position="154"/>
        <end position="171"/>
    </location>
</feature>
<name>A0A423PGS0_9GAMM</name>
<dbReference type="InterPro" id="IPR000620">
    <property type="entry name" value="EamA_dom"/>
</dbReference>
<keyword evidence="1" id="KW-0472">Membrane</keyword>
<dbReference type="EMBL" id="AYKG01000057">
    <property type="protein sequence ID" value="ROO24787.1"/>
    <property type="molecule type" value="Genomic_DNA"/>
</dbReference>
<reference evidence="3 4" key="1">
    <citation type="submission" date="2013-10" db="EMBL/GenBank/DDBJ databases">
        <title>Salinisphaera japonica YTM-1 Genome Sequencing.</title>
        <authorList>
            <person name="Lai Q."/>
            <person name="Li C."/>
            <person name="Shao Z."/>
        </authorList>
    </citation>
    <scope>NUCLEOTIDE SEQUENCE [LARGE SCALE GENOMIC DNA]</scope>
    <source>
        <strain evidence="3 4">YTM-1</strain>
    </source>
</reference>
<gene>
    <name evidence="3" type="ORF">SAJA_13895</name>
</gene>
<feature type="domain" description="EamA" evidence="2">
    <location>
        <begin position="152"/>
        <end position="286"/>
    </location>
</feature>
<feature type="transmembrane region" description="Helical" evidence="1">
    <location>
        <begin position="215"/>
        <end position="236"/>
    </location>
</feature>